<evidence type="ECO:0000256" key="13">
    <source>
        <dbReference type="ARBA" id="ARBA00023239"/>
    </source>
</evidence>
<evidence type="ECO:0000256" key="10">
    <source>
        <dbReference type="ARBA" id="ARBA00023027"/>
    </source>
</evidence>
<evidence type="ECO:0000256" key="2">
    <source>
        <dbReference type="ARBA" id="ARBA00004447"/>
    </source>
</evidence>
<comment type="subcellular location">
    <subcellularLocation>
        <location evidence="2">Golgi apparatus</location>
        <location evidence="2">Golgi stack membrane</location>
        <topology evidence="2">Single-pass type II membrane protein</topology>
    </subcellularLocation>
</comment>
<gene>
    <name evidence="17" type="ORF">Bca52824_029489</name>
</gene>
<evidence type="ECO:0000313" key="17">
    <source>
        <dbReference type="EMBL" id="KAG2309741.1"/>
    </source>
</evidence>
<evidence type="ECO:0000256" key="11">
    <source>
        <dbReference type="ARBA" id="ARBA00023034"/>
    </source>
</evidence>
<feature type="transmembrane region" description="Helical" evidence="15">
    <location>
        <begin position="37"/>
        <end position="54"/>
    </location>
</feature>
<evidence type="ECO:0000256" key="9">
    <source>
        <dbReference type="ARBA" id="ARBA00022989"/>
    </source>
</evidence>
<keyword evidence="13" id="KW-0456">Lyase</keyword>
<protein>
    <recommendedName>
        <fullName evidence="5">UDP-glucuronate decarboxylase</fullName>
        <ecNumber evidence="5">4.1.1.35</ecNumber>
    </recommendedName>
</protein>
<keyword evidence="7" id="KW-0210">Decarboxylase</keyword>
<keyword evidence="11" id="KW-0333">Golgi apparatus</keyword>
<dbReference type="GO" id="GO:0070403">
    <property type="term" value="F:NAD+ binding"/>
    <property type="evidence" value="ECO:0007669"/>
    <property type="project" value="InterPro"/>
</dbReference>
<dbReference type="PANTHER" id="PTHR43078:SF6">
    <property type="entry name" value="UDP-GLUCURONIC ACID DECARBOXYLASE 1"/>
    <property type="match status" value="1"/>
</dbReference>
<sequence>MASELTYRRHEMEQAEGRALYRKPMKPIRYMLREQRLVFVLVGIAIATLAFTLFSPSSTTQPIPISYYSDPEMRSYMSGGMGSVGGKIPLGLKRKGLRVVVTGGAGFVGSHLVDRLMARGDKVIVVDNFFTGSKENVMHHFGNPNFELIRHDVVEPILLEVDHIYHLACPASPVHYKFNPVKTIKTNVVGTLNMLGLAKRVGARFLLTSTSEVYGDPLQHPQLETYWGNVNPIGVRSCYDEGKRTAETLAMDYHRGANVEVRIARIFNTYGPRMCIDDGRVVSNFVAQALRKEPLTVYGDGKQTRSFQFVSDLVEGLMRLMEGEHVGPFNLGNPGEFTMLELAKVVQETIDPNAKIEFRPNTEDDPHKRKPDITKAKELLGWEPKVALRQGLPLMVKDFRQRVFGDQKQETTTTTSSSTE</sequence>
<comment type="cofactor">
    <cofactor evidence="1">
        <name>NAD(+)</name>
        <dbReference type="ChEBI" id="CHEBI:57540"/>
    </cofactor>
</comment>
<keyword evidence="18" id="KW-1185">Reference proteome</keyword>
<dbReference type="SUPFAM" id="SSF51735">
    <property type="entry name" value="NAD(P)-binding Rossmann-fold domains"/>
    <property type="match status" value="1"/>
</dbReference>
<dbReference type="CDD" id="cd05230">
    <property type="entry name" value="UGD_SDR_e"/>
    <property type="match status" value="1"/>
</dbReference>
<comment type="caution">
    <text evidence="17">The sequence shown here is derived from an EMBL/GenBank/DDBJ whole genome shotgun (WGS) entry which is preliminary data.</text>
</comment>
<comment type="similarity">
    <text evidence="4">Belongs to the NAD(P)-dependent epimerase/dehydratase family. UDP-glucuronic acid decarboxylase subfamily.</text>
</comment>
<dbReference type="FunFam" id="3.40.50.720:FF:000044">
    <property type="entry name" value="UDP-glucuronic acid decarboxylase 1"/>
    <property type="match status" value="1"/>
</dbReference>
<dbReference type="PANTHER" id="PTHR43078">
    <property type="entry name" value="UDP-GLUCURONIC ACID DECARBOXYLASE-RELATED"/>
    <property type="match status" value="1"/>
</dbReference>
<organism evidence="17 18">
    <name type="scientific">Brassica carinata</name>
    <name type="common">Ethiopian mustard</name>
    <name type="synonym">Abyssinian cabbage</name>
    <dbReference type="NCBI Taxonomy" id="52824"/>
    <lineage>
        <taxon>Eukaryota</taxon>
        <taxon>Viridiplantae</taxon>
        <taxon>Streptophyta</taxon>
        <taxon>Embryophyta</taxon>
        <taxon>Tracheophyta</taxon>
        <taxon>Spermatophyta</taxon>
        <taxon>Magnoliopsida</taxon>
        <taxon>eudicotyledons</taxon>
        <taxon>Gunneridae</taxon>
        <taxon>Pentapetalae</taxon>
        <taxon>rosids</taxon>
        <taxon>malvids</taxon>
        <taxon>Brassicales</taxon>
        <taxon>Brassicaceae</taxon>
        <taxon>Brassiceae</taxon>
        <taxon>Brassica</taxon>
    </lineage>
</organism>
<keyword evidence="9 15" id="KW-1133">Transmembrane helix</keyword>
<evidence type="ECO:0000256" key="12">
    <source>
        <dbReference type="ARBA" id="ARBA00023136"/>
    </source>
</evidence>
<name>A0A8X7VEG2_BRACI</name>
<feature type="domain" description="NAD(P)-binding" evidence="16">
    <location>
        <begin position="101"/>
        <end position="393"/>
    </location>
</feature>
<evidence type="ECO:0000256" key="3">
    <source>
        <dbReference type="ARBA" id="ARBA00005100"/>
    </source>
</evidence>
<dbReference type="GO" id="GO:0042732">
    <property type="term" value="P:D-xylose metabolic process"/>
    <property type="evidence" value="ECO:0007669"/>
    <property type="project" value="InterPro"/>
</dbReference>
<evidence type="ECO:0000256" key="4">
    <source>
        <dbReference type="ARBA" id="ARBA00007505"/>
    </source>
</evidence>
<dbReference type="FunFam" id="3.40.50.720:FF:000073">
    <property type="entry name" value="UDP-glucuronic acid decarboxylase 2"/>
    <property type="match status" value="1"/>
</dbReference>
<dbReference type="Gene3D" id="3.40.50.720">
    <property type="entry name" value="NAD(P)-binding Rossmann-like Domain"/>
    <property type="match status" value="2"/>
</dbReference>
<dbReference type="EC" id="4.1.1.35" evidence="5"/>
<proteinExistence type="inferred from homology"/>
<evidence type="ECO:0000259" key="16">
    <source>
        <dbReference type="Pfam" id="PF16363"/>
    </source>
</evidence>
<dbReference type="InterPro" id="IPR044516">
    <property type="entry name" value="UXS-like"/>
</dbReference>
<evidence type="ECO:0000313" key="18">
    <source>
        <dbReference type="Proteomes" id="UP000886595"/>
    </source>
</evidence>
<dbReference type="AlphaFoldDB" id="A0A8X7VEG2"/>
<dbReference type="OrthoDB" id="331544at2759"/>
<dbReference type="Proteomes" id="UP000886595">
    <property type="component" value="Unassembled WGS sequence"/>
</dbReference>
<keyword evidence="10" id="KW-0520">NAD</keyword>
<comment type="function">
    <text evidence="14">Catalyzes the NAD-dependent decarboxylation of UDP-glucuronic acid to UDP-xylose. Necessary for the biosynthesis of the core tetrasaccharide in glycosaminoglycan biosynthesis.</text>
</comment>
<reference evidence="17 18" key="1">
    <citation type="submission" date="2020-02" db="EMBL/GenBank/DDBJ databases">
        <authorList>
            <person name="Ma Q."/>
            <person name="Huang Y."/>
            <person name="Song X."/>
            <person name="Pei D."/>
        </authorList>
    </citation>
    <scope>NUCLEOTIDE SEQUENCE [LARGE SCALE GENOMIC DNA]</scope>
    <source>
        <strain evidence="17">Sxm20200214</strain>
        <tissue evidence="17">Leaf</tissue>
    </source>
</reference>
<evidence type="ECO:0000256" key="14">
    <source>
        <dbReference type="ARBA" id="ARBA00025005"/>
    </source>
</evidence>
<dbReference type="EMBL" id="JAAMPC010000006">
    <property type="protein sequence ID" value="KAG2309741.1"/>
    <property type="molecule type" value="Genomic_DNA"/>
</dbReference>
<evidence type="ECO:0000256" key="5">
    <source>
        <dbReference type="ARBA" id="ARBA00012290"/>
    </source>
</evidence>
<keyword evidence="12 15" id="KW-0472">Membrane</keyword>
<evidence type="ECO:0000256" key="8">
    <source>
        <dbReference type="ARBA" id="ARBA00022968"/>
    </source>
</evidence>
<keyword evidence="6 15" id="KW-0812">Transmembrane</keyword>
<dbReference type="Pfam" id="PF16363">
    <property type="entry name" value="GDP_Man_Dehyd"/>
    <property type="match status" value="1"/>
</dbReference>
<comment type="pathway">
    <text evidence="3">Nucleotide-sugar biosynthesis; UDP-alpha-D-xylose biosynthesis; UDP-alpha-D-xylose from UDP-alpha-D-glucuronate: step 1/1.</text>
</comment>
<keyword evidence="8" id="KW-0735">Signal-anchor</keyword>
<evidence type="ECO:0000256" key="6">
    <source>
        <dbReference type="ARBA" id="ARBA00022692"/>
    </source>
</evidence>
<evidence type="ECO:0000256" key="7">
    <source>
        <dbReference type="ARBA" id="ARBA00022793"/>
    </source>
</evidence>
<dbReference type="GO" id="GO:0032580">
    <property type="term" value="C:Golgi cisterna membrane"/>
    <property type="evidence" value="ECO:0007669"/>
    <property type="project" value="UniProtKB-SubCell"/>
</dbReference>
<evidence type="ECO:0000256" key="15">
    <source>
        <dbReference type="SAM" id="Phobius"/>
    </source>
</evidence>
<evidence type="ECO:0000256" key="1">
    <source>
        <dbReference type="ARBA" id="ARBA00001911"/>
    </source>
</evidence>
<dbReference type="GO" id="GO:0048040">
    <property type="term" value="F:UDP-glucuronate decarboxylase activity"/>
    <property type="evidence" value="ECO:0007669"/>
    <property type="project" value="UniProtKB-EC"/>
</dbReference>
<accession>A0A8X7VEG2</accession>
<dbReference type="InterPro" id="IPR036291">
    <property type="entry name" value="NAD(P)-bd_dom_sf"/>
</dbReference>
<dbReference type="InterPro" id="IPR016040">
    <property type="entry name" value="NAD(P)-bd_dom"/>
</dbReference>